<gene>
    <name evidence="1" type="ORF">B5V51_10834</name>
</gene>
<sequence>MSVNSTKDAWLALKRAYADGGPLRRLYLLRKLFNVKITSFNTIEEHLNEIVGIIMLAGLTEAYKSLVMFDDKIMQVNAWPLSFQSTKLFSLPATETASVAEPRPAVPAYPAVGTPKSVSTSIPRRDYSAAVMQVPANKNQPESGLLQKG</sequence>
<dbReference type="Pfam" id="PF14223">
    <property type="entry name" value="Retrotran_gag_2"/>
    <property type="match status" value="1"/>
</dbReference>
<comment type="caution">
    <text evidence="1">The sequence shown here is derived from an EMBL/GenBank/DDBJ whole genome shotgun (WGS) entry which is preliminary data.</text>
</comment>
<accession>A0A2A4JW52</accession>
<evidence type="ECO:0000313" key="1">
    <source>
        <dbReference type="EMBL" id="PCG75864.1"/>
    </source>
</evidence>
<protein>
    <submittedName>
        <fullName evidence="1">Uncharacterized protein</fullName>
    </submittedName>
</protein>
<dbReference type="EMBL" id="NWSH01000529">
    <property type="protein sequence ID" value="PCG75864.1"/>
    <property type="molecule type" value="Genomic_DNA"/>
</dbReference>
<organism evidence="1">
    <name type="scientific">Heliothis virescens</name>
    <name type="common">Tobacco budworm moth</name>
    <dbReference type="NCBI Taxonomy" id="7102"/>
    <lineage>
        <taxon>Eukaryota</taxon>
        <taxon>Metazoa</taxon>
        <taxon>Ecdysozoa</taxon>
        <taxon>Arthropoda</taxon>
        <taxon>Hexapoda</taxon>
        <taxon>Insecta</taxon>
        <taxon>Pterygota</taxon>
        <taxon>Neoptera</taxon>
        <taxon>Endopterygota</taxon>
        <taxon>Lepidoptera</taxon>
        <taxon>Glossata</taxon>
        <taxon>Ditrysia</taxon>
        <taxon>Noctuoidea</taxon>
        <taxon>Noctuidae</taxon>
        <taxon>Heliothinae</taxon>
        <taxon>Heliothis</taxon>
    </lineage>
</organism>
<name>A0A2A4JW52_HELVI</name>
<dbReference type="AlphaFoldDB" id="A0A2A4JW52"/>
<reference evidence="1" key="1">
    <citation type="submission" date="2017-09" db="EMBL/GenBank/DDBJ databases">
        <title>Contemporary evolution of a Lepidopteran species, Heliothis virescens, in response to modern agricultural practices.</title>
        <authorList>
            <person name="Fritz M.L."/>
            <person name="Deyonke A.M."/>
            <person name="Papanicolaou A."/>
            <person name="Micinski S."/>
            <person name="Westbrook J."/>
            <person name="Gould F."/>
        </authorList>
    </citation>
    <scope>NUCLEOTIDE SEQUENCE [LARGE SCALE GENOMIC DNA]</scope>
    <source>
        <strain evidence="1">HvINT-</strain>
        <tissue evidence="1">Whole body</tissue>
    </source>
</reference>
<proteinExistence type="predicted"/>